<keyword evidence="4 10" id="KW-0812">Transmembrane</keyword>
<sequence>MNSLLRLCLTAGLLWLGLTLPQYVIAQSTTLAGNAVLNGLVTDQKTREPLIGATIFVPSLQKGAATDTLGRFRLPGLPMGPLSVEVRLVGYKTLTRRVQLSADSTRFDFMLATEATQLNEVVVTGLTTGSTVKESPIPIMTYSKMQWLQTASTNLVDAVVKLPGMSQISTGVGLSKPVIRGLGFNRVITVHDGVRQEDNQWGEEHALQIDEYSIDRYEIIKGAGSLLYGSDGLGGVMSLISARPPQPGVTQGQIMTNYQSNNGMLGLSAMMETTGQKGVYARLRVSGKSAGNYRNRFDGRVYGSAYREMDVNGAVGISRKWGYSQLNFSNWHQDINIVTGERDRTGRFVKLVRVNETTEDVAPVSDAELRSRAINPANYQNLNHTKLSWNTFARIGRGNLSAVVSYSQNRRQEFASTLTPGQPALYFFLQNVYYDLKYFMEARNGWEFTVGTSGLWQKNQNWGLEVLYPGYGSLDNGAVAFFQKKTDRLTVNGGVRVDVRRMQINPLYVDESGAFTETNGTNRAVRFAGLDKTYANPTASLGASYAVTPKLTVKANLARGFRAPSTPELSANGEHAGTFRYEIGNPNLKSETSFQSDLGVVYETPELSITASLFRNGIQNYTYSEKVLNRLGQDSIVDPARPILTYRYVQGNAVLYGAEAQLVYNPAGAKWLHLSGTYSLVRSRNLSAQGDSARYLPFLPPPRTIVQAKLTRTELGRALRNAYAQTEVEYNQAQNQALLAFGTETPTPAFTLWNIGAGADVVGKDGQTRFSVYVSINNLLDRAYQSHQNRLKYFGENPATGRLGVYNMGRNASIKVVVPLRF</sequence>
<dbReference type="InterPro" id="IPR037066">
    <property type="entry name" value="Plug_dom_sf"/>
</dbReference>
<evidence type="ECO:0000256" key="11">
    <source>
        <dbReference type="RuleBase" id="RU003357"/>
    </source>
</evidence>
<keyword evidence="2 10" id="KW-0813">Transport</keyword>
<evidence type="ECO:0000313" key="14">
    <source>
        <dbReference type="EMBL" id="KAB7731827.1"/>
    </source>
</evidence>
<dbReference type="InterPro" id="IPR039426">
    <property type="entry name" value="TonB-dep_rcpt-like"/>
</dbReference>
<feature type="domain" description="TonB-dependent receptor-like beta-barrel" evidence="12">
    <location>
        <begin position="381"/>
        <end position="779"/>
    </location>
</feature>
<keyword evidence="15" id="KW-1185">Reference proteome</keyword>
<dbReference type="InterPro" id="IPR008969">
    <property type="entry name" value="CarboxyPept-like_regulatory"/>
</dbReference>
<dbReference type="GO" id="GO:0044718">
    <property type="term" value="P:siderophore transmembrane transport"/>
    <property type="evidence" value="ECO:0007669"/>
    <property type="project" value="TreeGrafter"/>
</dbReference>
<dbReference type="EMBL" id="WELI01000002">
    <property type="protein sequence ID" value="KAB7731827.1"/>
    <property type="molecule type" value="Genomic_DNA"/>
</dbReference>
<evidence type="ECO:0000256" key="9">
    <source>
        <dbReference type="ARBA" id="ARBA00023237"/>
    </source>
</evidence>
<name>A0A7J5U227_9BACT</name>
<proteinExistence type="inferred from homology"/>
<organism evidence="14 15">
    <name type="scientific">Rudanella paleaurantiibacter</name>
    <dbReference type="NCBI Taxonomy" id="2614655"/>
    <lineage>
        <taxon>Bacteria</taxon>
        <taxon>Pseudomonadati</taxon>
        <taxon>Bacteroidota</taxon>
        <taxon>Cytophagia</taxon>
        <taxon>Cytophagales</taxon>
        <taxon>Cytophagaceae</taxon>
        <taxon>Rudanella</taxon>
    </lineage>
</organism>
<dbReference type="InterPro" id="IPR036942">
    <property type="entry name" value="Beta-barrel_TonB_sf"/>
</dbReference>
<dbReference type="InterPro" id="IPR000531">
    <property type="entry name" value="Beta-barrel_TonB"/>
</dbReference>
<dbReference type="Gene3D" id="2.170.130.10">
    <property type="entry name" value="TonB-dependent receptor, plug domain"/>
    <property type="match status" value="1"/>
</dbReference>
<evidence type="ECO:0000256" key="4">
    <source>
        <dbReference type="ARBA" id="ARBA00022692"/>
    </source>
</evidence>
<dbReference type="Gene3D" id="2.60.40.1120">
    <property type="entry name" value="Carboxypeptidase-like, regulatory domain"/>
    <property type="match status" value="1"/>
</dbReference>
<evidence type="ECO:0000256" key="1">
    <source>
        <dbReference type="ARBA" id="ARBA00004571"/>
    </source>
</evidence>
<keyword evidence="3 10" id="KW-1134">Transmembrane beta strand</keyword>
<feature type="domain" description="TonB-dependent receptor plug" evidence="13">
    <location>
        <begin position="132"/>
        <end position="236"/>
    </location>
</feature>
<comment type="caution">
    <text evidence="14">The sequence shown here is derived from an EMBL/GenBank/DDBJ whole genome shotgun (WGS) entry which is preliminary data.</text>
</comment>
<dbReference type="AlphaFoldDB" id="A0A7J5U227"/>
<evidence type="ECO:0000256" key="3">
    <source>
        <dbReference type="ARBA" id="ARBA00022452"/>
    </source>
</evidence>
<keyword evidence="9 10" id="KW-0998">Cell outer membrane</keyword>
<evidence type="ECO:0000313" key="15">
    <source>
        <dbReference type="Proteomes" id="UP000488299"/>
    </source>
</evidence>
<dbReference type="Proteomes" id="UP000488299">
    <property type="component" value="Unassembled WGS sequence"/>
</dbReference>
<dbReference type="RefSeq" id="WP_152123418.1">
    <property type="nucleotide sequence ID" value="NZ_WELI01000002.1"/>
</dbReference>
<dbReference type="GO" id="GO:0009279">
    <property type="term" value="C:cell outer membrane"/>
    <property type="evidence" value="ECO:0007669"/>
    <property type="project" value="UniProtKB-SubCell"/>
</dbReference>
<comment type="similarity">
    <text evidence="10 11">Belongs to the TonB-dependent receptor family.</text>
</comment>
<evidence type="ECO:0000256" key="5">
    <source>
        <dbReference type="ARBA" id="ARBA00022729"/>
    </source>
</evidence>
<evidence type="ECO:0000256" key="7">
    <source>
        <dbReference type="ARBA" id="ARBA00023136"/>
    </source>
</evidence>
<keyword evidence="8 14" id="KW-0675">Receptor</keyword>
<evidence type="ECO:0000259" key="13">
    <source>
        <dbReference type="Pfam" id="PF07715"/>
    </source>
</evidence>
<evidence type="ECO:0000259" key="12">
    <source>
        <dbReference type="Pfam" id="PF00593"/>
    </source>
</evidence>
<keyword evidence="5" id="KW-0732">Signal</keyword>
<dbReference type="PANTHER" id="PTHR30069:SF29">
    <property type="entry name" value="HEMOGLOBIN AND HEMOGLOBIN-HAPTOGLOBIN-BINDING PROTEIN 1-RELATED"/>
    <property type="match status" value="1"/>
</dbReference>
<comment type="subcellular location">
    <subcellularLocation>
        <location evidence="1 10">Cell outer membrane</location>
        <topology evidence="1 10">Multi-pass membrane protein</topology>
    </subcellularLocation>
</comment>
<dbReference type="SUPFAM" id="SSF56935">
    <property type="entry name" value="Porins"/>
    <property type="match status" value="1"/>
</dbReference>
<evidence type="ECO:0000256" key="6">
    <source>
        <dbReference type="ARBA" id="ARBA00023077"/>
    </source>
</evidence>
<dbReference type="InterPro" id="IPR012910">
    <property type="entry name" value="Plug_dom"/>
</dbReference>
<dbReference type="PROSITE" id="PS52016">
    <property type="entry name" value="TONB_DEPENDENT_REC_3"/>
    <property type="match status" value="1"/>
</dbReference>
<dbReference type="Gene3D" id="2.40.170.20">
    <property type="entry name" value="TonB-dependent receptor, beta-barrel domain"/>
    <property type="match status" value="1"/>
</dbReference>
<dbReference type="SUPFAM" id="SSF49464">
    <property type="entry name" value="Carboxypeptidase regulatory domain-like"/>
    <property type="match status" value="1"/>
</dbReference>
<gene>
    <name evidence="14" type="ORF">F5984_06280</name>
</gene>
<dbReference type="GO" id="GO:0015344">
    <property type="term" value="F:siderophore uptake transmembrane transporter activity"/>
    <property type="evidence" value="ECO:0007669"/>
    <property type="project" value="TreeGrafter"/>
</dbReference>
<accession>A0A7J5U227</accession>
<dbReference type="Pfam" id="PF07715">
    <property type="entry name" value="Plug"/>
    <property type="match status" value="1"/>
</dbReference>
<dbReference type="Pfam" id="PF13715">
    <property type="entry name" value="CarbopepD_reg_2"/>
    <property type="match status" value="1"/>
</dbReference>
<keyword evidence="6 11" id="KW-0798">TonB box</keyword>
<evidence type="ECO:0000256" key="8">
    <source>
        <dbReference type="ARBA" id="ARBA00023170"/>
    </source>
</evidence>
<evidence type="ECO:0000256" key="2">
    <source>
        <dbReference type="ARBA" id="ARBA00022448"/>
    </source>
</evidence>
<dbReference type="Pfam" id="PF00593">
    <property type="entry name" value="TonB_dep_Rec_b-barrel"/>
    <property type="match status" value="1"/>
</dbReference>
<evidence type="ECO:0000256" key="10">
    <source>
        <dbReference type="PROSITE-ProRule" id="PRU01360"/>
    </source>
</evidence>
<keyword evidence="7 10" id="KW-0472">Membrane</keyword>
<dbReference type="PANTHER" id="PTHR30069">
    <property type="entry name" value="TONB-DEPENDENT OUTER MEMBRANE RECEPTOR"/>
    <property type="match status" value="1"/>
</dbReference>
<reference evidence="14 15" key="1">
    <citation type="submission" date="2019-10" db="EMBL/GenBank/DDBJ databases">
        <title>Rudanella paleaurantiibacter sp. nov., isolated from sludge.</title>
        <authorList>
            <person name="Xu S.Q."/>
        </authorList>
    </citation>
    <scope>NUCLEOTIDE SEQUENCE [LARGE SCALE GENOMIC DNA]</scope>
    <source>
        <strain evidence="14 15">HX-22-17</strain>
    </source>
</reference>
<protein>
    <submittedName>
        <fullName evidence="14">TonB-dependent receptor</fullName>
    </submittedName>
</protein>